<proteinExistence type="predicted"/>
<accession>A0A0M6WEA3</accession>
<keyword evidence="3" id="KW-1185">Reference proteome</keyword>
<dbReference type="EMBL" id="CVRQ01000008">
    <property type="protein sequence ID" value="CRL33247.1"/>
    <property type="molecule type" value="Genomic_DNA"/>
</dbReference>
<feature type="transmembrane region" description="Helical" evidence="1">
    <location>
        <begin position="73"/>
        <end position="94"/>
    </location>
</feature>
<evidence type="ECO:0000256" key="1">
    <source>
        <dbReference type="SAM" id="Phobius"/>
    </source>
</evidence>
<evidence type="ECO:0000313" key="2">
    <source>
        <dbReference type="EMBL" id="CRL33247.1"/>
    </source>
</evidence>
<organism evidence="2 3">
    <name type="scientific">Agathobacter rectalis</name>
    <dbReference type="NCBI Taxonomy" id="39491"/>
    <lineage>
        <taxon>Bacteria</taxon>
        <taxon>Bacillati</taxon>
        <taxon>Bacillota</taxon>
        <taxon>Clostridia</taxon>
        <taxon>Lachnospirales</taxon>
        <taxon>Lachnospiraceae</taxon>
        <taxon>Agathobacter</taxon>
    </lineage>
</organism>
<dbReference type="Proteomes" id="UP000049472">
    <property type="component" value="Unassembled WGS sequence"/>
</dbReference>
<name>A0A0M6WEA3_9FIRM</name>
<dbReference type="AlphaFoldDB" id="A0A0M6WEA3"/>
<gene>
    <name evidence="2" type="ORF">T1815_05411</name>
</gene>
<feature type="transmembrane region" description="Helical" evidence="1">
    <location>
        <begin position="40"/>
        <end position="61"/>
    </location>
</feature>
<keyword evidence="1" id="KW-1133">Transmembrane helix</keyword>
<feature type="transmembrane region" description="Helical" evidence="1">
    <location>
        <begin position="161"/>
        <end position="187"/>
    </location>
</feature>
<dbReference type="RefSeq" id="WP_055061035.1">
    <property type="nucleotide sequence ID" value="NZ_CVRQ01000008.1"/>
</dbReference>
<sequence>MKKENNKIWSMNKNGEIVNEHLHKNNLKRFKADTPFDNSIVPYLIMIFCATVDGFVFYSLFSRISYDSPVTLGVQISGFLFGFDVVPIFIGIQYKRLRQGLTKDKFILIMALIVCGLVFAMNIALRIMTIDLLSPSPASNAISYMGEVVQENTESNVGSTAIALTIFGMGIPVVTSLGSCLISFITYNPLNIKKRRIAEMIEDNRDDIRRFDAIIADYDAEPDFAKYLEEEDEAKYQEMKMLHRALVISHCDYVRERLKEHLGNPTSNNVLSESSCETILARLDKELGLLNAQNNDELVPVEPIEEEIKYKTMIQDNRAIA</sequence>
<keyword evidence="1" id="KW-0812">Transmembrane</keyword>
<reference evidence="3" key="1">
    <citation type="submission" date="2015-05" db="EMBL/GenBank/DDBJ databases">
        <authorList>
            <consortium name="Pathogen Informatics"/>
        </authorList>
    </citation>
    <scope>NUCLEOTIDE SEQUENCE [LARGE SCALE GENOMIC DNA]</scope>
    <source>
        <strain evidence="3">T1-815</strain>
    </source>
</reference>
<evidence type="ECO:0000313" key="3">
    <source>
        <dbReference type="Proteomes" id="UP000049472"/>
    </source>
</evidence>
<protein>
    <submittedName>
        <fullName evidence="2">Uncharacterized protein</fullName>
    </submittedName>
</protein>
<keyword evidence="1" id="KW-0472">Membrane</keyword>
<feature type="transmembrane region" description="Helical" evidence="1">
    <location>
        <begin position="106"/>
        <end position="128"/>
    </location>
</feature>